<feature type="domain" description="Putative auto-transporter adhesin head GIN" evidence="2">
    <location>
        <begin position="39"/>
        <end position="222"/>
    </location>
</feature>
<evidence type="ECO:0000313" key="3">
    <source>
        <dbReference type="EMBL" id="SFH80465.1"/>
    </source>
</evidence>
<evidence type="ECO:0000259" key="2">
    <source>
        <dbReference type="Pfam" id="PF10988"/>
    </source>
</evidence>
<reference evidence="3 4" key="1">
    <citation type="submission" date="2016-10" db="EMBL/GenBank/DDBJ databases">
        <authorList>
            <person name="de Groot N.N."/>
        </authorList>
    </citation>
    <scope>NUCLEOTIDE SEQUENCE [LARGE SCALE GENOMIC DNA]</scope>
    <source>
        <strain evidence="3 4">RK1</strain>
    </source>
</reference>
<proteinExistence type="predicted"/>
<feature type="compositionally biased region" description="Polar residues" evidence="1">
    <location>
        <begin position="219"/>
        <end position="231"/>
    </location>
</feature>
<dbReference type="Pfam" id="PF10988">
    <property type="entry name" value="DUF2807"/>
    <property type="match status" value="1"/>
</dbReference>
<dbReference type="STRING" id="1477437.SAMN05444682_101274"/>
<dbReference type="PANTHER" id="PTHR39200:SF1">
    <property type="entry name" value="AUTO-TRANSPORTER ADHESIN HEAD GIN DOMAIN-CONTAINING PROTEIN-RELATED"/>
    <property type="match status" value="1"/>
</dbReference>
<dbReference type="RefSeq" id="WP_090623047.1">
    <property type="nucleotide sequence ID" value="NZ_FOQO01000001.1"/>
</dbReference>
<evidence type="ECO:0000256" key="1">
    <source>
        <dbReference type="SAM" id="MobiDB-lite"/>
    </source>
</evidence>
<keyword evidence="4" id="KW-1185">Reference proteome</keyword>
<dbReference type="AlphaFoldDB" id="A0A1I3D178"/>
<feature type="region of interest" description="Disordered" evidence="1">
    <location>
        <begin position="219"/>
        <end position="241"/>
    </location>
</feature>
<evidence type="ECO:0000313" key="4">
    <source>
        <dbReference type="Proteomes" id="UP000198670"/>
    </source>
</evidence>
<protein>
    <submittedName>
        <fullName evidence="3">Putative auto-transporter adhesin, head GIN domain</fullName>
    </submittedName>
</protein>
<gene>
    <name evidence="3" type="ORF">SAMN05444682_101274</name>
</gene>
<accession>A0A1I3D178</accession>
<sequence length="241" mass="25296">MERKLSLLGGLALLLPFFLWAHTIPGPSFRDEIREVRGFHALTSAGSILVEVRFGDQESVRLVGNEAALREVETVVEQGTLKIRFKRNAGEARFNRDKVTAYVTAKQLKSLAQSGAGNITVVGTVAGDELNASVSGSGKLAFDSDIKVCNARISGSGRIVATGNAAASNISISGSGRFEGNELKSQSANLKLSGSGSIAIHVNKQLDASISGSGTIHYSGNAQTNVRTSGSGRLHKISASR</sequence>
<dbReference type="InterPro" id="IPR021255">
    <property type="entry name" value="DUF2807"/>
</dbReference>
<name>A0A1I3D178_9SPHI</name>
<dbReference type="PANTHER" id="PTHR39200">
    <property type="entry name" value="HYPOTHETICAL EXPORTED PROTEIN"/>
    <property type="match status" value="1"/>
</dbReference>
<organism evidence="3 4">
    <name type="scientific">Parapedobacter indicus</name>
    <dbReference type="NCBI Taxonomy" id="1477437"/>
    <lineage>
        <taxon>Bacteria</taxon>
        <taxon>Pseudomonadati</taxon>
        <taxon>Bacteroidota</taxon>
        <taxon>Sphingobacteriia</taxon>
        <taxon>Sphingobacteriales</taxon>
        <taxon>Sphingobacteriaceae</taxon>
        <taxon>Parapedobacter</taxon>
    </lineage>
</organism>
<dbReference type="Proteomes" id="UP000198670">
    <property type="component" value="Unassembled WGS sequence"/>
</dbReference>
<dbReference type="Gene3D" id="2.160.20.120">
    <property type="match status" value="1"/>
</dbReference>
<dbReference type="EMBL" id="FOQO01000001">
    <property type="protein sequence ID" value="SFH80465.1"/>
    <property type="molecule type" value="Genomic_DNA"/>
</dbReference>
<dbReference type="OrthoDB" id="794214at2"/>